<dbReference type="SUPFAM" id="SSF46689">
    <property type="entry name" value="Homeodomain-like"/>
    <property type="match status" value="1"/>
</dbReference>
<evidence type="ECO:0000259" key="4">
    <source>
        <dbReference type="PROSITE" id="PS50977"/>
    </source>
</evidence>
<dbReference type="Proteomes" id="UP001157126">
    <property type="component" value="Unassembled WGS sequence"/>
</dbReference>
<dbReference type="Pfam" id="PF00440">
    <property type="entry name" value="TetR_N"/>
    <property type="match status" value="1"/>
</dbReference>
<evidence type="ECO:0000256" key="3">
    <source>
        <dbReference type="SAM" id="MobiDB-lite"/>
    </source>
</evidence>
<dbReference type="PANTHER" id="PTHR30055:SF220">
    <property type="entry name" value="TETR-FAMILY REGULATORY PROTEIN"/>
    <property type="match status" value="1"/>
</dbReference>
<dbReference type="InterPro" id="IPR001647">
    <property type="entry name" value="HTH_TetR"/>
</dbReference>
<evidence type="ECO:0000256" key="1">
    <source>
        <dbReference type="ARBA" id="ARBA00023125"/>
    </source>
</evidence>
<feature type="domain" description="HTH tetR-type" evidence="4">
    <location>
        <begin position="14"/>
        <end position="74"/>
    </location>
</feature>
<feature type="region of interest" description="Disordered" evidence="3">
    <location>
        <begin position="143"/>
        <end position="203"/>
    </location>
</feature>
<keyword evidence="6" id="KW-1185">Reference proteome</keyword>
<organism evidence="5 6">
    <name type="scientific">Mobilicoccus caccae</name>
    <dbReference type="NCBI Taxonomy" id="1859295"/>
    <lineage>
        <taxon>Bacteria</taxon>
        <taxon>Bacillati</taxon>
        <taxon>Actinomycetota</taxon>
        <taxon>Actinomycetes</taxon>
        <taxon>Micrococcales</taxon>
        <taxon>Dermatophilaceae</taxon>
        <taxon>Mobilicoccus</taxon>
    </lineage>
</organism>
<dbReference type="PANTHER" id="PTHR30055">
    <property type="entry name" value="HTH-TYPE TRANSCRIPTIONAL REGULATOR RUTR"/>
    <property type="match status" value="1"/>
</dbReference>
<evidence type="ECO:0000313" key="6">
    <source>
        <dbReference type="Proteomes" id="UP001157126"/>
    </source>
</evidence>
<evidence type="ECO:0000256" key="2">
    <source>
        <dbReference type="PROSITE-ProRule" id="PRU00335"/>
    </source>
</evidence>
<proteinExistence type="predicted"/>
<protein>
    <recommendedName>
        <fullName evidence="4">HTH tetR-type domain-containing protein</fullName>
    </recommendedName>
</protein>
<evidence type="ECO:0000313" key="5">
    <source>
        <dbReference type="EMBL" id="GMA40297.1"/>
    </source>
</evidence>
<dbReference type="InterPro" id="IPR009057">
    <property type="entry name" value="Homeodomain-like_sf"/>
</dbReference>
<keyword evidence="1 2" id="KW-0238">DNA-binding</keyword>
<feature type="DNA-binding region" description="H-T-H motif" evidence="2">
    <location>
        <begin position="37"/>
        <end position="56"/>
    </location>
</feature>
<comment type="caution">
    <text evidence="5">The sequence shown here is derived from an EMBL/GenBank/DDBJ whole genome shotgun (WGS) entry which is preliminary data.</text>
</comment>
<dbReference type="InterPro" id="IPR050109">
    <property type="entry name" value="HTH-type_TetR-like_transc_reg"/>
</dbReference>
<reference evidence="6" key="1">
    <citation type="journal article" date="2019" name="Int. J. Syst. Evol. Microbiol.">
        <title>The Global Catalogue of Microorganisms (GCM) 10K type strain sequencing project: providing services to taxonomists for standard genome sequencing and annotation.</title>
        <authorList>
            <consortium name="The Broad Institute Genomics Platform"/>
            <consortium name="The Broad Institute Genome Sequencing Center for Infectious Disease"/>
            <person name="Wu L."/>
            <person name="Ma J."/>
        </authorList>
    </citation>
    <scope>NUCLEOTIDE SEQUENCE [LARGE SCALE GENOMIC DNA]</scope>
    <source>
        <strain evidence="6">NBRC 113072</strain>
    </source>
</reference>
<sequence length="260" mass="28147">MSRVAGKSGPYHHGDLRAALVAEGLEIARREGPSALSLREVTRRAGVSPAAAYRHFRDRAALMSALGREIQELMATRMRARIDAQGDGAGASADIARPGPAEAEERAQVALWRLRGVGLGYIEFAVDEPGWFELAFFGEAARPDDASPSDGAVTGPGVRRDSRRSRRSRNSWRRSRTASRPALSPPSGEPVRSSPAGRPCTDARSSWCTVRCVGRSRRWCARSPSVSSTTSSWGFKADELGADPRGLRSRVTPIGRIVIR</sequence>
<dbReference type="EMBL" id="BSUO01000001">
    <property type="protein sequence ID" value="GMA40297.1"/>
    <property type="molecule type" value="Genomic_DNA"/>
</dbReference>
<dbReference type="Gene3D" id="1.10.357.10">
    <property type="entry name" value="Tetracycline Repressor, domain 2"/>
    <property type="match status" value="1"/>
</dbReference>
<dbReference type="PROSITE" id="PS50977">
    <property type="entry name" value="HTH_TETR_2"/>
    <property type="match status" value="1"/>
</dbReference>
<accession>A0ABQ6IU90</accession>
<name>A0ABQ6IU90_9MICO</name>
<feature type="compositionally biased region" description="Basic residues" evidence="3">
    <location>
        <begin position="161"/>
        <end position="177"/>
    </location>
</feature>
<gene>
    <name evidence="5" type="ORF">GCM10025883_23420</name>
</gene>